<dbReference type="InterPro" id="IPR013976">
    <property type="entry name" value="HDOD"/>
</dbReference>
<dbReference type="EMBL" id="PUGF01000028">
    <property type="protein sequence ID" value="PRC91124.1"/>
    <property type="molecule type" value="Genomic_DNA"/>
</dbReference>
<dbReference type="SUPFAM" id="SSF109604">
    <property type="entry name" value="HD-domain/PDEase-like"/>
    <property type="match status" value="1"/>
</dbReference>
<protein>
    <submittedName>
        <fullName evidence="2">HDOD domain</fullName>
    </submittedName>
</protein>
<dbReference type="PROSITE" id="PS51833">
    <property type="entry name" value="HDOD"/>
    <property type="match status" value="1"/>
</dbReference>
<gene>
    <name evidence="2" type="ORF">S2091_4125</name>
</gene>
<name>A0A2S9GTS9_9BURK</name>
<accession>A0A2S9GTS9</accession>
<proteinExistence type="predicted"/>
<organism evidence="2 3">
    <name type="scientific">Solimicrobium silvestre</name>
    <dbReference type="NCBI Taxonomy" id="2099400"/>
    <lineage>
        <taxon>Bacteria</taxon>
        <taxon>Pseudomonadati</taxon>
        <taxon>Pseudomonadota</taxon>
        <taxon>Betaproteobacteria</taxon>
        <taxon>Burkholderiales</taxon>
        <taxon>Oxalobacteraceae</taxon>
        <taxon>Solimicrobium</taxon>
    </lineage>
</organism>
<dbReference type="Gene3D" id="1.10.3210.10">
    <property type="entry name" value="Hypothetical protein af1432"/>
    <property type="match status" value="1"/>
</dbReference>
<keyword evidence="3" id="KW-1185">Reference proteome</keyword>
<dbReference type="PANTHER" id="PTHR33525:SF4">
    <property type="entry name" value="CYCLIC DI-GMP PHOSPHODIESTERASE CDGJ"/>
    <property type="match status" value="1"/>
</dbReference>
<evidence type="ECO:0000259" key="1">
    <source>
        <dbReference type="PROSITE" id="PS51833"/>
    </source>
</evidence>
<evidence type="ECO:0000313" key="2">
    <source>
        <dbReference type="EMBL" id="PRC91124.1"/>
    </source>
</evidence>
<comment type="caution">
    <text evidence="2">The sequence shown here is derived from an EMBL/GenBank/DDBJ whole genome shotgun (WGS) entry which is preliminary data.</text>
</comment>
<feature type="domain" description="HDOD" evidence="1">
    <location>
        <begin position="86"/>
        <end position="275"/>
    </location>
</feature>
<reference evidence="2 3" key="1">
    <citation type="submission" date="2018-02" db="EMBL/GenBank/DDBJ databases">
        <title>Solimicrobium silvestre gen. nov., sp. nov., isolated from alpine forest soil.</title>
        <authorList>
            <person name="Margesin R."/>
            <person name="Albuquerque L."/>
            <person name="Zhang D.-C."/>
            <person name="Froufe H.J.C."/>
            <person name="Severino R."/>
            <person name="Roxo I."/>
            <person name="Egas C."/>
            <person name="Da Costa M.S."/>
        </authorList>
    </citation>
    <scope>NUCLEOTIDE SEQUENCE [LARGE SCALE GENOMIC DNA]</scope>
    <source>
        <strain evidence="2 3">S20-91</strain>
    </source>
</reference>
<dbReference type="Proteomes" id="UP000237839">
    <property type="component" value="Unassembled WGS sequence"/>
</dbReference>
<dbReference type="InterPro" id="IPR052340">
    <property type="entry name" value="RNase_Y/CdgJ"/>
</dbReference>
<dbReference type="AlphaFoldDB" id="A0A2S9GTS9"/>
<sequence>MSTASSRAAAKLAKLAKSLASSKHAAPKNEFLGNYKQLPSYVDARYFDWMAGKSTGNVVEDSSFERKLIEYLAALAASEFAGSNLIPRVPSVMVQLLKRMHEENVSGSELSRIITKDVVLVAAILSEVNSSFYNLSDRINDLSQAILLLGHNRLRMVLAKISFTPIYNAQLGAYTKLTAAKIWEESQKRAFVCYLLAKHQKVDPFMAFLAGLMQDVGLMVALRVFDRSSGSGQLPTSPTFRDEFQQQSMVLSARIGHIWSLPEVVIKAIEGQGMDKTALAKIPLAKVLQKGDFLSKTCVLIDSGQLNVDMERVRGVLTEAEMDCLFTLLEGNKNVSNIL</sequence>
<dbReference type="PANTHER" id="PTHR33525">
    <property type="match status" value="1"/>
</dbReference>
<dbReference type="Pfam" id="PF08668">
    <property type="entry name" value="HDOD"/>
    <property type="match status" value="1"/>
</dbReference>
<evidence type="ECO:0000313" key="3">
    <source>
        <dbReference type="Proteomes" id="UP000237839"/>
    </source>
</evidence>